<dbReference type="AlphaFoldDB" id="A0A401TND2"/>
<keyword evidence="2" id="KW-1185">Reference proteome</keyword>
<protein>
    <recommendedName>
        <fullName evidence="3">SH3 domain-containing protein</fullName>
    </recommendedName>
</protein>
<dbReference type="Gene3D" id="2.30.30.40">
    <property type="entry name" value="SH3 Domains"/>
    <property type="match status" value="1"/>
</dbReference>
<dbReference type="GO" id="GO:0045211">
    <property type="term" value="C:postsynaptic membrane"/>
    <property type="evidence" value="ECO:0007669"/>
    <property type="project" value="TreeGrafter"/>
</dbReference>
<dbReference type="STRING" id="137246.A0A401TND2"/>
<dbReference type="GO" id="GO:0043197">
    <property type="term" value="C:dendritic spine"/>
    <property type="evidence" value="ECO:0007669"/>
    <property type="project" value="TreeGrafter"/>
</dbReference>
<proteinExistence type="predicted"/>
<dbReference type="SUPFAM" id="SSF50044">
    <property type="entry name" value="SH3-domain"/>
    <property type="match status" value="1"/>
</dbReference>
<gene>
    <name evidence="1" type="ORF">chiPu_0028151</name>
</gene>
<sequence length="103" mass="11511">GPAMCDSGRSVVQTVINATPPRPIELEHPRWGALTVRFLLVPSSAVPNKEYPGSAQGWRPKRKLYSAVPGRVFVVVKTYQPQGEDEIQLNKGEKVKGLCRREW</sequence>
<dbReference type="OrthoDB" id="445896at2759"/>
<dbReference type="PANTHER" id="PTHR24135:SF28">
    <property type="entry name" value="LD13733P"/>
    <property type="match status" value="1"/>
</dbReference>
<dbReference type="EMBL" id="BEZZ01124372">
    <property type="protein sequence ID" value="GCC44133.1"/>
    <property type="molecule type" value="Genomic_DNA"/>
</dbReference>
<dbReference type="PANTHER" id="PTHR24135">
    <property type="entry name" value="SH3 AND MULTIPLE ANKYRIN REPEAT DOMAINS PROTEIN"/>
    <property type="match status" value="1"/>
</dbReference>
<reference evidence="1 2" key="1">
    <citation type="journal article" date="2018" name="Nat. Ecol. Evol.">
        <title>Shark genomes provide insights into elasmobranch evolution and the origin of vertebrates.</title>
        <authorList>
            <person name="Hara Y"/>
            <person name="Yamaguchi K"/>
            <person name="Onimaru K"/>
            <person name="Kadota M"/>
            <person name="Koyanagi M"/>
            <person name="Keeley SD"/>
            <person name="Tatsumi K"/>
            <person name="Tanaka K"/>
            <person name="Motone F"/>
            <person name="Kageyama Y"/>
            <person name="Nozu R"/>
            <person name="Adachi N"/>
            <person name="Nishimura O"/>
            <person name="Nakagawa R"/>
            <person name="Tanegashima C"/>
            <person name="Kiyatake I"/>
            <person name="Matsumoto R"/>
            <person name="Murakumo K"/>
            <person name="Nishida K"/>
            <person name="Terakita A"/>
            <person name="Kuratani S"/>
            <person name="Sato K"/>
            <person name="Hyodo S Kuraku.S."/>
        </authorList>
    </citation>
    <scope>NUCLEOTIDE SEQUENCE [LARGE SCALE GENOMIC DNA]</scope>
</reference>
<dbReference type="GO" id="GO:0014069">
    <property type="term" value="C:postsynaptic density"/>
    <property type="evidence" value="ECO:0007669"/>
    <property type="project" value="TreeGrafter"/>
</dbReference>
<comment type="caution">
    <text evidence="1">The sequence shown here is derived from an EMBL/GenBank/DDBJ whole genome shotgun (WGS) entry which is preliminary data.</text>
</comment>
<evidence type="ECO:0008006" key="3">
    <source>
        <dbReference type="Google" id="ProtNLM"/>
    </source>
</evidence>
<dbReference type="Proteomes" id="UP000287033">
    <property type="component" value="Unassembled WGS sequence"/>
</dbReference>
<dbReference type="InterPro" id="IPR036028">
    <property type="entry name" value="SH3-like_dom_sf"/>
</dbReference>
<dbReference type="InterPro" id="IPR051569">
    <property type="entry name" value="SHANK"/>
</dbReference>
<name>A0A401TND2_CHIPU</name>
<dbReference type="GO" id="GO:0035255">
    <property type="term" value="F:ionotropic glutamate receptor binding"/>
    <property type="evidence" value="ECO:0007669"/>
    <property type="project" value="TreeGrafter"/>
</dbReference>
<evidence type="ECO:0000313" key="2">
    <source>
        <dbReference type="Proteomes" id="UP000287033"/>
    </source>
</evidence>
<feature type="non-terminal residue" evidence="1">
    <location>
        <position position="1"/>
    </location>
</feature>
<evidence type="ECO:0000313" key="1">
    <source>
        <dbReference type="EMBL" id="GCC44133.1"/>
    </source>
</evidence>
<dbReference type="GO" id="GO:0030160">
    <property type="term" value="F:synaptic receptor adaptor activity"/>
    <property type="evidence" value="ECO:0007669"/>
    <property type="project" value="TreeGrafter"/>
</dbReference>
<organism evidence="1 2">
    <name type="scientific">Chiloscyllium punctatum</name>
    <name type="common">Brownbanded bambooshark</name>
    <name type="synonym">Hemiscyllium punctatum</name>
    <dbReference type="NCBI Taxonomy" id="137246"/>
    <lineage>
        <taxon>Eukaryota</taxon>
        <taxon>Metazoa</taxon>
        <taxon>Chordata</taxon>
        <taxon>Craniata</taxon>
        <taxon>Vertebrata</taxon>
        <taxon>Chondrichthyes</taxon>
        <taxon>Elasmobranchii</taxon>
        <taxon>Galeomorphii</taxon>
        <taxon>Galeoidea</taxon>
        <taxon>Orectolobiformes</taxon>
        <taxon>Hemiscylliidae</taxon>
        <taxon>Chiloscyllium</taxon>
    </lineage>
</organism>
<accession>A0A401TND2</accession>